<dbReference type="EMBL" id="MHNL01000006">
    <property type="protein sequence ID" value="OGZ45415.1"/>
    <property type="molecule type" value="Genomic_DNA"/>
</dbReference>
<evidence type="ECO:0000256" key="1">
    <source>
        <dbReference type="SAM" id="MobiDB-lite"/>
    </source>
</evidence>
<dbReference type="STRING" id="1802115.A2756_00145"/>
<dbReference type="AlphaFoldDB" id="A0A1G2G578"/>
<organism evidence="2 3">
    <name type="scientific">Candidatus Ryanbacteria bacterium RIFCSPHIGHO2_01_FULL_48_27</name>
    <dbReference type="NCBI Taxonomy" id="1802115"/>
    <lineage>
        <taxon>Bacteria</taxon>
        <taxon>Candidatus Ryaniibacteriota</taxon>
    </lineage>
</organism>
<accession>A0A1G2G578</accession>
<feature type="compositionally biased region" description="Low complexity" evidence="1">
    <location>
        <begin position="45"/>
        <end position="68"/>
    </location>
</feature>
<dbReference type="Gene3D" id="2.40.10.120">
    <property type="match status" value="1"/>
</dbReference>
<dbReference type="Proteomes" id="UP000177785">
    <property type="component" value="Unassembled WGS sequence"/>
</dbReference>
<dbReference type="SUPFAM" id="SSF50494">
    <property type="entry name" value="Trypsin-like serine proteases"/>
    <property type="match status" value="1"/>
</dbReference>
<comment type="caution">
    <text evidence="2">The sequence shown here is derived from an EMBL/GenBank/DDBJ whole genome shotgun (WGS) entry which is preliminary data.</text>
</comment>
<evidence type="ECO:0000313" key="2">
    <source>
        <dbReference type="EMBL" id="OGZ45415.1"/>
    </source>
</evidence>
<reference evidence="2 3" key="1">
    <citation type="journal article" date="2016" name="Nat. Commun.">
        <title>Thousands of microbial genomes shed light on interconnected biogeochemical processes in an aquifer system.</title>
        <authorList>
            <person name="Anantharaman K."/>
            <person name="Brown C.T."/>
            <person name="Hug L.A."/>
            <person name="Sharon I."/>
            <person name="Castelle C.J."/>
            <person name="Probst A.J."/>
            <person name="Thomas B.C."/>
            <person name="Singh A."/>
            <person name="Wilkins M.J."/>
            <person name="Karaoz U."/>
            <person name="Brodie E.L."/>
            <person name="Williams K.H."/>
            <person name="Hubbard S.S."/>
            <person name="Banfield J.F."/>
        </authorList>
    </citation>
    <scope>NUCLEOTIDE SEQUENCE [LARGE SCALE GENOMIC DNA]</scope>
</reference>
<evidence type="ECO:0008006" key="4">
    <source>
        <dbReference type="Google" id="ProtNLM"/>
    </source>
</evidence>
<name>A0A1G2G578_9BACT</name>
<protein>
    <recommendedName>
        <fullName evidence="4">Serine protease</fullName>
    </recommendedName>
</protein>
<gene>
    <name evidence="2" type="ORF">A2756_00145</name>
</gene>
<feature type="region of interest" description="Disordered" evidence="1">
    <location>
        <begin position="45"/>
        <end position="83"/>
    </location>
</feature>
<sequence length="354" mass="38874">MSTRIILASTLLALLFAILVFEKNLLPRLVIDIPKNPPIFQDIASSTEESATSSTETYTKTTTTPGTREPQKENLQPAQSKKDREVILQKLQQDLQNAQAAFDAIKIPAPVPTPHKDRIPQAELYAHAASRVVNFFCDVGNGEISVATGILVSDKGYIITNAHVAEETKSQRCLVRQGSPAHAYAFVERVFMPKNFSITKHSDENLRQDVSIWRVVSSANQTPLPVSFPAFTIDPTKEAVIGTALATFSYPAELLGFQAITTYLYLSFSETIVEAKDAYFIQSLQSLGSQKGSSGGALIDPYTGDFIGLIFAVSESKNMDISSRKLFSLSARAIDEVVYNETGKHLYAYLETNP</sequence>
<evidence type="ECO:0000313" key="3">
    <source>
        <dbReference type="Proteomes" id="UP000177785"/>
    </source>
</evidence>
<dbReference type="InterPro" id="IPR009003">
    <property type="entry name" value="Peptidase_S1_PA"/>
</dbReference>
<dbReference type="Pfam" id="PF13365">
    <property type="entry name" value="Trypsin_2"/>
    <property type="match status" value="1"/>
</dbReference>
<proteinExistence type="predicted"/>